<dbReference type="InterPro" id="IPR038765">
    <property type="entry name" value="Papain-like_cys_pep_sf"/>
</dbReference>
<dbReference type="SUPFAM" id="SSF54001">
    <property type="entry name" value="Cysteine proteinases"/>
    <property type="match status" value="1"/>
</dbReference>
<reference evidence="3" key="1">
    <citation type="journal article" date="2012" name="PLoS ONE">
        <title>Gene sets for utilization of primary and secondary nutrition supplies in the distal gut of endangered iberian lynx.</title>
        <authorList>
            <person name="Alcaide M."/>
            <person name="Messina E."/>
            <person name="Richter M."/>
            <person name="Bargiela R."/>
            <person name="Peplies J."/>
            <person name="Huws S.A."/>
            <person name="Newbold C.J."/>
            <person name="Golyshin P.N."/>
            <person name="Simon M.A."/>
            <person name="Lopez G."/>
            <person name="Yakimov M.M."/>
            <person name="Ferrer M."/>
        </authorList>
    </citation>
    <scope>NUCLEOTIDE SEQUENCE</scope>
</reference>
<dbReference type="InterPro" id="IPR004134">
    <property type="entry name" value="Peptidase_C1B"/>
</dbReference>
<evidence type="ECO:0000313" key="3">
    <source>
        <dbReference type="EMBL" id="EJX09117.1"/>
    </source>
</evidence>
<dbReference type="GO" id="GO:0070005">
    <property type="term" value="F:cysteine-type aminopeptidase activity"/>
    <property type="evidence" value="ECO:0007669"/>
    <property type="project" value="InterPro"/>
</dbReference>
<comment type="similarity">
    <text evidence="1">Belongs to the peptidase C1 family.</text>
</comment>
<dbReference type="GO" id="GO:0006508">
    <property type="term" value="P:proteolysis"/>
    <property type="evidence" value="ECO:0007669"/>
    <property type="project" value="UniProtKB-KW"/>
</dbReference>
<dbReference type="Pfam" id="PF03051">
    <property type="entry name" value="Peptidase_C1_2"/>
    <property type="match status" value="2"/>
</dbReference>
<proteinExistence type="inferred from homology"/>
<evidence type="ECO:0000256" key="1">
    <source>
        <dbReference type="PIRNR" id="PIRNR005700"/>
    </source>
</evidence>
<dbReference type="InterPro" id="IPR000169">
    <property type="entry name" value="Pept_cys_AS"/>
</dbReference>
<accession>J9GMC6</accession>
<organism evidence="3">
    <name type="scientific">gut metagenome</name>
    <dbReference type="NCBI Taxonomy" id="749906"/>
    <lineage>
        <taxon>unclassified sequences</taxon>
        <taxon>metagenomes</taxon>
        <taxon>organismal metagenomes</taxon>
    </lineage>
</organism>
<protein>
    <submittedName>
        <fullName evidence="3">Peptidase C1-like family protein</fullName>
    </submittedName>
</protein>
<dbReference type="Pfam" id="PF00112">
    <property type="entry name" value="Peptidase_C1"/>
    <property type="match status" value="1"/>
</dbReference>
<keyword evidence="1" id="KW-0378">Hydrolase</keyword>
<gene>
    <name evidence="3" type="ORF">EVA_02772</name>
</gene>
<dbReference type="PIRSF" id="PIRSF005700">
    <property type="entry name" value="PepC"/>
    <property type="match status" value="1"/>
</dbReference>
<name>J9GMC6_9ZZZZ</name>
<keyword evidence="1" id="KW-0788">Thiol protease</keyword>
<dbReference type="Gene3D" id="3.90.70.10">
    <property type="entry name" value="Cysteine proteinases"/>
    <property type="match status" value="1"/>
</dbReference>
<comment type="caution">
    <text evidence="3">The sequence shown here is derived from an EMBL/GenBank/DDBJ whole genome shotgun (WGS) entry which is preliminary data.</text>
</comment>
<dbReference type="PROSITE" id="PS00139">
    <property type="entry name" value="THIOL_PROTEASE_CYS"/>
    <property type="match status" value="1"/>
</dbReference>
<dbReference type="InterPro" id="IPR000668">
    <property type="entry name" value="Peptidase_C1A_C"/>
</dbReference>
<dbReference type="AlphaFoldDB" id="J9GMC6"/>
<sequence>MKKTLLVALAAACLVPGSLMAKKKKTEPKKEEITFTVIKENPVTSIKDQNQSGTCWAYSSLGFLEAELLRMGKGTHDLCEAFLVYNTYMDRADKAVRTHGDVSFSQGGSFYDAAYCLKHYGIVPETAMPAPGTLYGDSLFNFNQLDAVTSAYVGALAKGNHKKLSLTWKSDLFNIYKNYFGELPKEVKAADGKTYTPQAYAKDYLGLNMDDYVSLTSYTHHPFYSKFILEIQDNWRWAESYNLPLDEFMRVMDSAVRNGYTFAWGSDVTETYFGRQNGKDYAYVPKNLKVRDLQGSDAARWGGTLDTGAKVASDEEMTITQDLRQKAYDNWETTDDHGMVIYGLAKDDKGTEYFMVKNSWGDYGKYHGMFYASKAYVAYKTMNIFIHKSAIPADIAKKLGL</sequence>
<dbReference type="EMBL" id="AMCI01000458">
    <property type="protein sequence ID" value="EJX09117.1"/>
    <property type="molecule type" value="Genomic_DNA"/>
</dbReference>
<feature type="domain" description="Peptidase C1A papain C-terminal" evidence="2">
    <location>
        <begin position="40"/>
        <end position="84"/>
    </location>
</feature>
<evidence type="ECO:0000259" key="2">
    <source>
        <dbReference type="Pfam" id="PF00112"/>
    </source>
</evidence>
<keyword evidence="1" id="KW-0645">Protease</keyword>